<reference evidence="2" key="2">
    <citation type="submission" date="2019-07" db="EMBL/GenBank/DDBJ databases">
        <authorList>
            <person name="Seetharam A."/>
            <person name="Woodhouse M."/>
            <person name="Cannon E."/>
        </authorList>
    </citation>
    <scope>NUCLEOTIDE SEQUENCE [LARGE SCALE GENOMIC DNA]</scope>
    <source>
        <strain evidence="2">cv. B73</strain>
    </source>
</reference>
<protein>
    <submittedName>
        <fullName evidence="2">Uncharacterized protein</fullName>
    </submittedName>
</protein>
<keyword evidence="3" id="KW-1185">Reference proteome</keyword>
<feature type="region of interest" description="Disordered" evidence="1">
    <location>
        <begin position="158"/>
        <end position="259"/>
    </location>
</feature>
<evidence type="ECO:0000256" key="1">
    <source>
        <dbReference type="SAM" id="MobiDB-lite"/>
    </source>
</evidence>
<accession>A0A804N4X4</accession>
<sequence length="316" mass="34612">MLLNWLPTYRRECRAGLPASWPPTPIQTFASLSLSPTATPAARNEVRRAGAPEPPAAPSPAGARGDAVPVRWVRRGGHRGAFPLPAPGLRPRPAPAVRAAGAGAAAAPVLPALRVRVPGARAGGRGGALLQRVRPRRGRLRLPLPRLRLRPAPVLRRAAARAGRRRRGQAAPAPGHRLWRRVPPLRAPRPRLELPEPVQVLQPPRGVRHGHARRELALRRAPKGRPGDGGPRGGARQRRVLGAGDDQGRGEEQPRQRGREVLVLGQAQGQGQALLRDRRVRRAGRHLRGARRSHRAHRRRHRLAHRAVTRGRRHNM</sequence>
<dbReference type="Gramene" id="Zm00001eb135350_T001">
    <property type="protein sequence ID" value="Zm00001eb135350_P001"/>
    <property type="gene ID" value="Zm00001eb135350"/>
</dbReference>
<evidence type="ECO:0000313" key="2">
    <source>
        <dbReference type="EnsemblPlants" id="Zm00001eb135350_P001"/>
    </source>
</evidence>
<feature type="compositionally biased region" description="Basic and acidic residues" evidence="1">
    <location>
        <begin position="246"/>
        <end position="259"/>
    </location>
</feature>
<proteinExistence type="predicted"/>
<reference evidence="3" key="1">
    <citation type="submission" date="2015-12" db="EMBL/GenBank/DDBJ databases">
        <title>Update maize B73 reference genome by single molecule sequencing technologies.</title>
        <authorList>
            <consortium name="Maize Genome Sequencing Project"/>
            <person name="Ware D."/>
        </authorList>
    </citation>
    <scope>NUCLEOTIDE SEQUENCE [LARGE SCALE GENOMIC DNA]</scope>
    <source>
        <strain evidence="3">cv. B73</strain>
    </source>
</reference>
<reference evidence="2" key="3">
    <citation type="submission" date="2021-05" db="UniProtKB">
        <authorList>
            <consortium name="EnsemblPlants"/>
        </authorList>
    </citation>
    <scope>IDENTIFICATION</scope>
    <source>
        <strain evidence="2">cv. B73</strain>
    </source>
</reference>
<dbReference type="InParanoid" id="A0A804N4X4"/>
<feature type="compositionally biased region" description="Basic residues" evidence="1">
    <location>
        <begin position="158"/>
        <end position="168"/>
    </location>
</feature>
<dbReference type="Proteomes" id="UP000007305">
    <property type="component" value="Chromosome 3"/>
</dbReference>
<dbReference type="EnsemblPlants" id="Zm00001eb135350_T001">
    <property type="protein sequence ID" value="Zm00001eb135350_P001"/>
    <property type="gene ID" value="Zm00001eb135350"/>
</dbReference>
<organism evidence="2 3">
    <name type="scientific">Zea mays</name>
    <name type="common">Maize</name>
    <dbReference type="NCBI Taxonomy" id="4577"/>
    <lineage>
        <taxon>Eukaryota</taxon>
        <taxon>Viridiplantae</taxon>
        <taxon>Streptophyta</taxon>
        <taxon>Embryophyta</taxon>
        <taxon>Tracheophyta</taxon>
        <taxon>Spermatophyta</taxon>
        <taxon>Magnoliopsida</taxon>
        <taxon>Liliopsida</taxon>
        <taxon>Poales</taxon>
        <taxon>Poaceae</taxon>
        <taxon>PACMAD clade</taxon>
        <taxon>Panicoideae</taxon>
        <taxon>Andropogonodae</taxon>
        <taxon>Andropogoneae</taxon>
        <taxon>Tripsacinae</taxon>
        <taxon>Zea</taxon>
    </lineage>
</organism>
<feature type="region of interest" description="Disordered" evidence="1">
    <location>
        <begin position="33"/>
        <end position="65"/>
    </location>
</feature>
<evidence type="ECO:0000313" key="3">
    <source>
        <dbReference type="Proteomes" id="UP000007305"/>
    </source>
</evidence>
<name>A0A804N4X4_MAIZE</name>
<dbReference type="AlphaFoldDB" id="A0A804N4X4"/>